<reference evidence="1" key="1">
    <citation type="journal article" date="2015" name="Nature">
        <title>Complex archaea that bridge the gap between prokaryotes and eukaryotes.</title>
        <authorList>
            <person name="Spang A."/>
            <person name="Saw J.H."/>
            <person name="Jorgensen S.L."/>
            <person name="Zaremba-Niedzwiedzka K."/>
            <person name="Martijn J."/>
            <person name="Lind A.E."/>
            <person name="van Eijk R."/>
            <person name="Schleper C."/>
            <person name="Guy L."/>
            <person name="Ettema T.J."/>
        </authorList>
    </citation>
    <scope>NUCLEOTIDE SEQUENCE</scope>
</reference>
<dbReference type="AlphaFoldDB" id="A0A0F9AV43"/>
<organism evidence="1">
    <name type="scientific">marine sediment metagenome</name>
    <dbReference type="NCBI Taxonomy" id="412755"/>
    <lineage>
        <taxon>unclassified sequences</taxon>
        <taxon>metagenomes</taxon>
        <taxon>ecological metagenomes</taxon>
    </lineage>
</organism>
<protein>
    <submittedName>
        <fullName evidence="1">Uncharacterized protein</fullName>
    </submittedName>
</protein>
<name>A0A0F9AV43_9ZZZZ</name>
<evidence type="ECO:0000313" key="1">
    <source>
        <dbReference type="EMBL" id="KKL05452.1"/>
    </source>
</evidence>
<dbReference type="EMBL" id="LAZR01044110">
    <property type="protein sequence ID" value="KKL05452.1"/>
    <property type="molecule type" value="Genomic_DNA"/>
</dbReference>
<gene>
    <name evidence="1" type="ORF">LCGC14_2605880</name>
</gene>
<feature type="non-terminal residue" evidence="1">
    <location>
        <position position="1"/>
    </location>
</feature>
<sequence>VGLLSTAAFLGVGFQTYETPGEKKKRTFEETFPDRTYQATPDDNRLVRGAIEEDNNKAALEDAFQPSPEQIETEEVRIAQATELGLFSLAHGIEALRGQSAEAILTGNNDAGPEFADVWVDYLDRISGAIFEAVFGKDKRGSPEYLAWRDIKLRRDPITFEPLWDEFFAEKDAAFAKLDPRLQRALDVVDAPGDDPVLQRAVEDFNTARKKRRELFSIPRWIGVGAAEQEQIENVHDLVERKRTELAFQGLSDIESGAIYQLVAQENGIADDLLAKAFSLRPGSNSASLQRNPDYEQALLTSTEVLLPFFPDMFRRREIQAAIGSGFIPADSLSAEGSGFVPLSSLAADPIAAEPVQDSFVPLEALAAR</sequence>
<comment type="caution">
    <text evidence="1">The sequence shown here is derived from an EMBL/GenBank/DDBJ whole genome shotgun (WGS) entry which is preliminary data.</text>
</comment>
<accession>A0A0F9AV43</accession>
<proteinExistence type="predicted"/>